<dbReference type="PANTHER" id="PTHR12829:SF4">
    <property type="entry name" value="N(6)-ADENINE-SPECIFIC METHYLTRANSFERASE METTL4"/>
    <property type="match status" value="1"/>
</dbReference>
<feature type="region of interest" description="Disordered" evidence="2">
    <location>
        <begin position="50"/>
        <end position="83"/>
    </location>
</feature>
<dbReference type="GeneID" id="28848312"/>
<dbReference type="GO" id="GO:0008168">
    <property type="term" value="F:methyltransferase activity"/>
    <property type="evidence" value="ECO:0007669"/>
    <property type="project" value="InterPro"/>
</dbReference>
<dbReference type="InterPro" id="IPR002052">
    <property type="entry name" value="DNA_methylase_N6_adenine_CS"/>
</dbReference>
<dbReference type="PANTHER" id="PTHR12829">
    <property type="entry name" value="N6-ADENOSINE-METHYLTRANSFERASE"/>
    <property type="match status" value="1"/>
</dbReference>
<keyword evidence="4" id="KW-1185">Reference proteome</keyword>
<dbReference type="SUPFAM" id="SSF53335">
    <property type="entry name" value="S-adenosyl-L-methionine-dependent methyltransferases"/>
    <property type="match status" value="1"/>
</dbReference>
<protein>
    <submittedName>
        <fullName evidence="3">MT-A70 family</fullName>
    </submittedName>
</protein>
<evidence type="ECO:0000313" key="4">
    <source>
        <dbReference type="Proteomes" id="UP000078397"/>
    </source>
</evidence>
<dbReference type="InterPro" id="IPR029063">
    <property type="entry name" value="SAM-dependent_MTases_sf"/>
</dbReference>
<dbReference type="Pfam" id="PF05063">
    <property type="entry name" value="MT-A70"/>
    <property type="match status" value="1"/>
</dbReference>
<comment type="similarity">
    <text evidence="1">Belongs to the MT-A70-like family.</text>
</comment>
<dbReference type="InterPro" id="IPR007757">
    <property type="entry name" value="MT-A70-like"/>
</dbReference>
<evidence type="ECO:0000256" key="1">
    <source>
        <dbReference type="PROSITE-ProRule" id="PRU00489"/>
    </source>
</evidence>
<dbReference type="PROSITE" id="PS51143">
    <property type="entry name" value="MT_A70"/>
    <property type="match status" value="1"/>
</dbReference>
<dbReference type="AlphaFoldDB" id="A0A179FUN3"/>
<gene>
    <name evidence="3" type="ORF">VFPPC_05070</name>
</gene>
<name>A0A179FUN3_METCM</name>
<dbReference type="STRING" id="1380566.A0A179FUN3"/>
<reference evidence="3 4" key="1">
    <citation type="journal article" date="2016" name="PLoS Pathog.">
        <title>Biosynthesis of antibiotic leucinostatins in bio-control fungus Purpureocillium lilacinum and their inhibition on phytophthora revealed by genome mining.</title>
        <authorList>
            <person name="Wang G."/>
            <person name="Liu Z."/>
            <person name="Lin R."/>
            <person name="Li E."/>
            <person name="Mao Z."/>
            <person name="Ling J."/>
            <person name="Yang Y."/>
            <person name="Yin W.B."/>
            <person name="Xie B."/>
        </authorList>
    </citation>
    <scope>NUCLEOTIDE SEQUENCE [LARGE SCALE GENOMIC DNA]</scope>
    <source>
        <strain evidence="3">170</strain>
    </source>
</reference>
<comment type="caution">
    <text evidence="3">The sequence shown here is derived from an EMBL/GenBank/DDBJ whole genome shotgun (WGS) entry which is preliminary data.</text>
</comment>
<organism evidence="3 4">
    <name type="scientific">Pochonia chlamydosporia 170</name>
    <dbReference type="NCBI Taxonomy" id="1380566"/>
    <lineage>
        <taxon>Eukaryota</taxon>
        <taxon>Fungi</taxon>
        <taxon>Dikarya</taxon>
        <taxon>Ascomycota</taxon>
        <taxon>Pezizomycotina</taxon>
        <taxon>Sordariomycetes</taxon>
        <taxon>Hypocreomycetidae</taxon>
        <taxon>Hypocreales</taxon>
        <taxon>Clavicipitaceae</taxon>
        <taxon>Pochonia</taxon>
    </lineage>
</organism>
<proteinExistence type="inferred from homology"/>
<dbReference type="GO" id="GO:0032259">
    <property type="term" value="P:methylation"/>
    <property type="evidence" value="ECO:0007669"/>
    <property type="project" value="InterPro"/>
</dbReference>
<sequence>MSGQTQWDPATAASILFQSNDKSVILLDIPRSLEEAQVLPGHHLLRRVYSDAPPSEPFPTPDPKRSRHGGHKHASQSGGAAHDWSFQSPAAQIADLMTTASVESALQVLRDKYNGPFHLPRISSPVDTKDAETSNTLPVQDATSLHGSIQDLKHVFNDTAPSFKLVLLDPPWPNRSAKRRTDKYATVPNLAEMRDLLTSIPVSAHLANDGLIAVWITNKASIPELLTSPTGVFASWGVEFVCEWTWLKITAAGEPLFDVDSSWRKPWEKLLIAKRIGVPAPPDLKTKVIVAAPDIHSRKPNFRGLFGDVLGQPDYTGLEIFARNLTSRWWSWGDQVLHFQDQRYWKQLE</sequence>
<accession>A0A179FUN3</accession>
<dbReference type="KEGG" id="pchm:VFPPC_05070"/>
<dbReference type="EMBL" id="LSBJ02000003">
    <property type="protein sequence ID" value="OAQ68910.1"/>
    <property type="molecule type" value="Genomic_DNA"/>
</dbReference>
<evidence type="ECO:0000313" key="3">
    <source>
        <dbReference type="EMBL" id="OAQ68910.1"/>
    </source>
</evidence>
<feature type="compositionally biased region" description="Basic residues" evidence="2">
    <location>
        <begin position="65"/>
        <end position="74"/>
    </location>
</feature>
<evidence type="ECO:0000256" key="2">
    <source>
        <dbReference type="SAM" id="MobiDB-lite"/>
    </source>
</evidence>
<dbReference type="RefSeq" id="XP_018145760.1">
    <property type="nucleotide sequence ID" value="XM_018284318.1"/>
</dbReference>
<dbReference type="GO" id="GO:0005634">
    <property type="term" value="C:nucleus"/>
    <property type="evidence" value="ECO:0007669"/>
    <property type="project" value="TreeGrafter"/>
</dbReference>
<dbReference type="OrthoDB" id="61116at2759"/>
<dbReference type="PROSITE" id="PS00092">
    <property type="entry name" value="N6_MTASE"/>
    <property type="match status" value="1"/>
</dbReference>
<dbReference type="GO" id="GO:0003676">
    <property type="term" value="F:nucleic acid binding"/>
    <property type="evidence" value="ECO:0007669"/>
    <property type="project" value="InterPro"/>
</dbReference>
<dbReference type="Proteomes" id="UP000078397">
    <property type="component" value="Unassembled WGS sequence"/>
</dbReference>